<reference evidence="3" key="2">
    <citation type="journal article" date="2013" name="PLoS Genet.">
        <title>Comparative genome structure, secondary metabolite, and effector coding capacity across Cochliobolus pathogens.</title>
        <authorList>
            <person name="Condon B.J."/>
            <person name="Leng Y."/>
            <person name="Wu D."/>
            <person name="Bushley K.E."/>
            <person name="Ohm R.A."/>
            <person name="Otillar R."/>
            <person name="Martin J."/>
            <person name="Schackwitz W."/>
            <person name="Grimwood J."/>
            <person name="MohdZainudin N."/>
            <person name="Xue C."/>
            <person name="Wang R."/>
            <person name="Manning V.A."/>
            <person name="Dhillon B."/>
            <person name="Tu Z.J."/>
            <person name="Steffenson B.J."/>
            <person name="Salamov A."/>
            <person name="Sun H."/>
            <person name="Lowry S."/>
            <person name="LaButti K."/>
            <person name="Han J."/>
            <person name="Copeland A."/>
            <person name="Lindquist E."/>
            <person name="Barry K."/>
            <person name="Schmutz J."/>
            <person name="Baker S.E."/>
            <person name="Ciuffetti L.M."/>
            <person name="Grigoriev I.V."/>
            <person name="Zhong S."/>
            <person name="Turgeon B.G."/>
        </authorList>
    </citation>
    <scope>NUCLEOTIDE SEQUENCE [LARGE SCALE GENOMIC DNA]</scope>
    <source>
        <strain evidence="3">C5 / ATCC 48332 / race O</strain>
    </source>
</reference>
<dbReference type="EMBL" id="KB445584">
    <property type="protein sequence ID" value="EMD86677.1"/>
    <property type="molecule type" value="Genomic_DNA"/>
</dbReference>
<evidence type="ECO:0000313" key="2">
    <source>
        <dbReference type="EMBL" id="EMD86677.1"/>
    </source>
</evidence>
<dbReference type="Gene3D" id="3.40.50.150">
    <property type="entry name" value="Vaccinia Virus protein VP39"/>
    <property type="match status" value="1"/>
</dbReference>
<sequence>MFSSQLQREVSNGSSHKILSIEPSTPCPDSAIKDYCIKHAAIFRELTNLRRRGWENPQGDDHFKVQRYRADNADKSGRRIFYNMMCQIGDELHEATSALPSTPSFTTNPAILDLCMAPGGFTASVFKRNCYARICGISLPVSRGGHEMILPNWQSDPRIRVRFLDITMLAAEMDVTNIPAEHPDANNFLFDRPFCGEAFDLVFCDGQVLRTHSRAEYREKREAWRLLTSQLVLALQRVKQSGKIVILLHKLEAWDTVLLLYTLRKFSSLQLFKPQRKHAIRSSFYVVAEQIQTQSPLFQASITTWKEEWYIATFGSDTECRDNQARFDGIVGHVLSEFGTDLLELGQPIWEVQSAALRKASFVK</sequence>
<reference evidence="2 3" key="1">
    <citation type="journal article" date="2012" name="PLoS Pathog.">
        <title>Diverse lifestyles and strategies of plant pathogenesis encoded in the genomes of eighteen Dothideomycetes fungi.</title>
        <authorList>
            <person name="Ohm R.A."/>
            <person name="Feau N."/>
            <person name="Henrissat B."/>
            <person name="Schoch C.L."/>
            <person name="Horwitz B.A."/>
            <person name="Barry K.W."/>
            <person name="Condon B.J."/>
            <person name="Copeland A.C."/>
            <person name="Dhillon B."/>
            <person name="Glaser F."/>
            <person name="Hesse C.N."/>
            <person name="Kosti I."/>
            <person name="LaButti K."/>
            <person name="Lindquist E.A."/>
            <person name="Lucas S."/>
            <person name="Salamov A.A."/>
            <person name="Bradshaw R.E."/>
            <person name="Ciuffetti L."/>
            <person name="Hamelin R.C."/>
            <person name="Kema G.H.J."/>
            <person name="Lawrence C."/>
            <person name="Scott J.A."/>
            <person name="Spatafora J.W."/>
            <person name="Turgeon B.G."/>
            <person name="de Wit P.J.G.M."/>
            <person name="Zhong S."/>
            <person name="Goodwin S.B."/>
            <person name="Grigoriev I.V."/>
        </authorList>
    </citation>
    <scope>NUCLEOTIDE SEQUENCE [LARGE SCALE GENOMIC DNA]</scope>
    <source>
        <strain evidence="3">C5 / ATCC 48332 / race O</strain>
    </source>
</reference>
<gene>
    <name evidence="2" type="ORF">COCHEDRAFT_1198053</name>
</gene>
<dbReference type="AlphaFoldDB" id="M2UFH0"/>
<dbReference type="InterPro" id="IPR002877">
    <property type="entry name" value="RNA_MeTrfase_FtsJ_dom"/>
</dbReference>
<dbReference type="OMA" id="WSIQADA"/>
<dbReference type="GO" id="GO:0032259">
    <property type="term" value="P:methylation"/>
    <property type="evidence" value="ECO:0007669"/>
    <property type="project" value="InterPro"/>
</dbReference>
<evidence type="ECO:0000259" key="1">
    <source>
        <dbReference type="Pfam" id="PF01728"/>
    </source>
</evidence>
<proteinExistence type="predicted"/>
<dbReference type="Proteomes" id="UP000016936">
    <property type="component" value="Unassembled WGS sequence"/>
</dbReference>
<dbReference type="eggNOG" id="ENOG502S5H8">
    <property type="taxonomic scope" value="Eukaryota"/>
</dbReference>
<feature type="domain" description="Ribosomal RNA methyltransferase FtsJ" evidence="1">
    <location>
        <begin position="107"/>
        <end position="289"/>
    </location>
</feature>
<dbReference type="InterPro" id="IPR029063">
    <property type="entry name" value="SAM-dependent_MTases_sf"/>
</dbReference>
<dbReference type="Pfam" id="PF01728">
    <property type="entry name" value="FtsJ"/>
    <property type="match status" value="1"/>
</dbReference>
<name>M2UFH0_COCH5</name>
<organism evidence="2 3">
    <name type="scientific">Cochliobolus heterostrophus (strain C5 / ATCC 48332 / race O)</name>
    <name type="common">Southern corn leaf blight fungus</name>
    <name type="synonym">Bipolaris maydis</name>
    <dbReference type="NCBI Taxonomy" id="701091"/>
    <lineage>
        <taxon>Eukaryota</taxon>
        <taxon>Fungi</taxon>
        <taxon>Dikarya</taxon>
        <taxon>Ascomycota</taxon>
        <taxon>Pezizomycotina</taxon>
        <taxon>Dothideomycetes</taxon>
        <taxon>Pleosporomycetidae</taxon>
        <taxon>Pleosporales</taxon>
        <taxon>Pleosporineae</taxon>
        <taxon>Pleosporaceae</taxon>
        <taxon>Bipolaris</taxon>
    </lineage>
</organism>
<keyword evidence="3" id="KW-1185">Reference proteome</keyword>
<dbReference type="SUPFAM" id="SSF53335">
    <property type="entry name" value="S-adenosyl-L-methionine-dependent methyltransferases"/>
    <property type="match status" value="1"/>
</dbReference>
<dbReference type="STRING" id="701091.M2UFH0"/>
<dbReference type="GO" id="GO:0008168">
    <property type="term" value="F:methyltransferase activity"/>
    <property type="evidence" value="ECO:0007669"/>
    <property type="project" value="InterPro"/>
</dbReference>
<evidence type="ECO:0000313" key="3">
    <source>
        <dbReference type="Proteomes" id="UP000016936"/>
    </source>
</evidence>
<protein>
    <recommendedName>
        <fullName evidence="1">Ribosomal RNA methyltransferase FtsJ domain-containing protein</fullName>
    </recommendedName>
</protein>
<accession>M2UFH0</accession>
<dbReference type="HOGENOM" id="CLU_043071_0_0_1"/>